<reference evidence="3" key="1">
    <citation type="submission" date="2021-01" db="EMBL/GenBank/DDBJ databases">
        <authorList>
            <person name="Zahm M."/>
            <person name="Roques C."/>
            <person name="Cabau C."/>
            <person name="Klopp C."/>
            <person name="Donnadieu C."/>
            <person name="Jouanno E."/>
            <person name="Lampietro C."/>
            <person name="Louis A."/>
            <person name="Herpin A."/>
            <person name="Echchiki A."/>
            <person name="Berthelot C."/>
            <person name="Parey E."/>
            <person name="Roest-Crollius H."/>
            <person name="Braasch I."/>
            <person name="Postlethwait J."/>
            <person name="Bobe J."/>
            <person name="Montfort J."/>
            <person name="Bouchez O."/>
            <person name="Begum T."/>
            <person name="Mejri S."/>
            <person name="Adams A."/>
            <person name="Chen W.-J."/>
            <person name="Guiguen Y."/>
        </authorList>
    </citation>
    <scope>NUCLEOTIDE SEQUENCE</scope>
    <source>
        <strain evidence="3">YG-15Mar2019-1</strain>
        <tissue evidence="3">Brain</tissue>
    </source>
</reference>
<evidence type="ECO:0000313" key="4">
    <source>
        <dbReference type="Proteomes" id="UP001046870"/>
    </source>
</evidence>
<dbReference type="GO" id="GO:0007018">
    <property type="term" value="P:microtubule-based movement"/>
    <property type="evidence" value="ECO:0007669"/>
    <property type="project" value="InterPro"/>
</dbReference>
<dbReference type="PANTHER" id="PTHR18864:SF1">
    <property type="entry name" value="KINECTIN"/>
    <property type="match status" value="1"/>
</dbReference>
<evidence type="ECO:0008006" key="5">
    <source>
        <dbReference type="Google" id="ProtNLM"/>
    </source>
</evidence>
<feature type="coiled-coil region" evidence="1">
    <location>
        <begin position="268"/>
        <end position="302"/>
    </location>
</feature>
<organism evidence="3 4">
    <name type="scientific">Megalops atlanticus</name>
    <name type="common">Tarpon</name>
    <name type="synonym">Clupea gigantea</name>
    <dbReference type="NCBI Taxonomy" id="7932"/>
    <lineage>
        <taxon>Eukaryota</taxon>
        <taxon>Metazoa</taxon>
        <taxon>Chordata</taxon>
        <taxon>Craniata</taxon>
        <taxon>Vertebrata</taxon>
        <taxon>Euteleostomi</taxon>
        <taxon>Actinopterygii</taxon>
        <taxon>Neopterygii</taxon>
        <taxon>Teleostei</taxon>
        <taxon>Elopiformes</taxon>
        <taxon>Megalopidae</taxon>
        <taxon>Megalops</taxon>
    </lineage>
</organism>
<dbReference type="InterPro" id="IPR024854">
    <property type="entry name" value="Kinectin"/>
</dbReference>
<evidence type="ECO:0000256" key="2">
    <source>
        <dbReference type="SAM" id="MobiDB-lite"/>
    </source>
</evidence>
<gene>
    <name evidence="3" type="ORF">MATL_G00207610</name>
</gene>
<protein>
    <recommendedName>
        <fullName evidence="5">Kinectin 1</fullName>
    </recommendedName>
</protein>
<feature type="coiled-coil region" evidence="1">
    <location>
        <begin position="339"/>
        <end position="1055"/>
    </location>
</feature>
<feature type="compositionally biased region" description="Low complexity" evidence="2">
    <location>
        <begin position="24"/>
        <end position="35"/>
    </location>
</feature>
<dbReference type="GO" id="GO:0019894">
    <property type="term" value="F:kinesin binding"/>
    <property type="evidence" value="ECO:0007669"/>
    <property type="project" value="InterPro"/>
</dbReference>
<comment type="caution">
    <text evidence="3">The sequence shown here is derived from an EMBL/GenBank/DDBJ whole genome shotgun (WGS) entry which is preliminary data.</text>
</comment>
<feature type="non-terminal residue" evidence="3">
    <location>
        <position position="1"/>
    </location>
</feature>
<feature type="compositionally biased region" description="Gly residues" evidence="2">
    <location>
        <begin position="1"/>
        <end position="23"/>
    </location>
</feature>
<proteinExistence type="predicted"/>
<feature type="compositionally biased region" description="Basic and acidic residues" evidence="2">
    <location>
        <begin position="206"/>
        <end position="217"/>
    </location>
</feature>
<evidence type="ECO:0000256" key="1">
    <source>
        <dbReference type="SAM" id="Coils"/>
    </source>
</evidence>
<dbReference type="OrthoDB" id="5875463at2759"/>
<keyword evidence="1" id="KW-0175">Coiled coil</keyword>
<keyword evidence="4" id="KW-1185">Reference proteome</keyword>
<dbReference type="PANTHER" id="PTHR18864">
    <property type="entry name" value="KINECTIN"/>
    <property type="match status" value="1"/>
</dbReference>
<evidence type="ECO:0000313" key="3">
    <source>
        <dbReference type="EMBL" id="KAG7461203.1"/>
    </source>
</evidence>
<feature type="region of interest" description="Disordered" evidence="2">
    <location>
        <begin position="1"/>
        <end position="217"/>
    </location>
</feature>
<accession>A0A9D3T559</accession>
<dbReference type="Proteomes" id="UP001046870">
    <property type="component" value="Chromosome 18"/>
</dbReference>
<sequence length="1143" mass="127717">RVGLGPAGPGPDGRGGLQRGGAAGTAAAPGDAPSGLRERKRKEKKQQAVPAHPTGGPAPLEEPSPVHEVNGSKPAPQKNKSPIPVAKQPSPPPADKKGSQKKAGSEADELQLETKVEQDPAPIKKEASVTVETKPQDSPSTPPTHTPTASGGKKKSSSKKQKVEPALVDEAPIKASVYVSLKDSDSAAPVDTLQDSTPSKINVKRPKNEADKESTEGRLGELLEGLQSLPLSEKEAACVAAVLKEKSPTALDAWQKSAADPQPWAQQLQERERRLATLQEEASIAKEKVKQLSQELQVEKQKTGRAEAMLRDQRGALEKELSVLQAKAQGSFQEAQGMQIKFQQLREQLEGQISRLQQENGILRDAVSTATNQMESKQSAELNSLRAEYAGLMQELAENNTKLQQEELQRKTLEVNYKQNVSQLEAQLQEGQRRWEELQGYLHSVNAEREQLQAAKQELQAQLVSAESEVASKKQEVQTLHSSLTDTMVSREQLERRVLELLEESQRGRPEEAAQVQDLMNENKSLQVQVETLQAQIASQTTTLSHFEELQRLLAEKELQRKSLEDSLNAERSSSAGRESDMQAMHTENLTLKAELQNLRDQISEQAASQLVLDQLQKSVQEKDEKIRTVEELLESCRIKAADEEEELKKLREECASLKQEVEALQRAEQPSTQSVMEELQRAVQEKEERLQAELESRSSREKAVEALEQQVEALRAELEQARLREAKESTSSAQLQELQALLAAREEEVQSLQRALEEGAREAASREQQLQALQQEGSLLREQLEQQQVPSGAPSQELLTALAEKDERVSELQREVKELQEALEKHQRKNNELREKNWSAMEALSATESLLQGKLSRNAKESQKALESVEAECRKVLHRLLPAVPLPTSQKHQEWLQEFEKAAKEVMAAETNAASSADSEDTKILEEKLKESEEAQAALLKDCETYKKVLAETEGILQRLQSSVEHEETRWKLKLEVSQEELREVNLKVMELENEVDRLGADSRELESVRLDRQCLVSEMEMAKRESATYATEVRELKAQLSEKVCRLEAEESQRHRVAGDLCRAQRSLDLIQVEIQNESSPVELIENNSITTQRDEMDSKKEKVTAGLHETVRELQQLLQALNKQLTEGHEGEGIKYLPDP</sequence>
<dbReference type="AlphaFoldDB" id="A0A9D3T559"/>
<name>A0A9D3T559_MEGAT</name>
<dbReference type="EMBL" id="JAFDVH010000018">
    <property type="protein sequence ID" value="KAG7461203.1"/>
    <property type="molecule type" value="Genomic_DNA"/>
</dbReference>
<feature type="compositionally biased region" description="Basic and acidic residues" evidence="2">
    <location>
        <begin position="112"/>
        <end position="127"/>
    </location>
</feature>